<dbReference type="AlphaFoldDB" id="A0AAD1XKU7"/>
<protein>
    <submittedName>
        <fullName evidence="1">Uncharacterized protein</fullName>
    </submittedName>
</protein>
<reference evidence="1" key="1">
    <citation type="submission" date="2023-07" db="EMBL/GenBank/DDBJ databases">
        <authorList>
            <consortium name="AG Swart"/>
            <person name="Singh M."/>
            <person name="Singh A."/>
            <person name="Seah K."/>
            <person name="Emmerich C."/>
        </authorList>
    </citation>
    <scope>NUCLEOTIDE SEQUENCE</scope>
    <source>
        <strain evidence="1">DP1</strain>
    </source>
</reference>
<organism evidence="1 2">
    <name type="scientific">Euplotes crassus</name>
    <dbReference type="NCBI Taxonomy" id="5936"/>
    <lineage>
        <taxon>Eukaryota</taxon>
        <taxon>Sar</taxon>
        <taxon>Alveolata</taxon>
        <taxon>Ciliophora</taxon>
        <taxon>Intramacronucleata</taxon>
        <taxon>Spirotrichea</taxon>
        <taxon>Hypotrichia</taxon>
        <taxon>Euplotida</taxon>
        <taxon>Euplotidae</taxon>
        <taxon>Moneuplotes</taxon>
    </lineage>
</organism>
<dbReference type="Proteomes" id="UP001295684">
    <property type="component" value="Unassembled WGS sequence"/>
</dbReference>
<accession>A0AAD1XKU7</accession>
<proteinExistence type="predicted"/>
<gene>
    <name evidence="1" type="ORF">ECRASSUSDP1_LOCUS15982</name>
</gene>
<comment type="caution">
    <text evidence="1">The sequence shown here is derived from an EMBL/GenBank/DDBJ whole genome shotgun (WGS) entry which is preliminary data.</text>
</comment>
<evidence type="ECO:0000313" key="1">
    <source>
        <dbReference type="EMBL" id="CAI2374626.1"/>
    </source>
</evidence>
<dbReference type="EMBL" id="CAMPGE010016046">
    <property type="protein sequence ID" value="CAI2374626.1"/>
    <property type="molecule type" value="Genomic_DNA"/>
</dbReference>
<sequence>MNLSINPQTHISNFLTKENPCPNSITQGSFNCMVQKQTGDSSQQLYFDY</sequence>
<evidence type="ECO:0000313" key="2">
    <source>
        <dbReference type="Proteomes" id="UP001295684"/>
    </source>
</evidence>
<name>A0AAD1XKU7_EUPCR</name>
<keyword evidence="2" id="KW-1185">Reference proteome</keyword>